<comment type="caution">
    <text evidence="2">The sequence shown here is derived from an EMBL/GenBank/DDBJ whole genome shotgun (WGS) entry which is preliminary data.</text>
</comment>
<proteinExistence type="predicted"/>
<feature type="transmembrane region" description="Helical" evidence="1">
    <location>
        <begin position="64"/>
        <end position="81"/>
    </location>
</feature>
<sequence length="115" mass="13117">MKKNVYDITKAFLKEKYNISEAKVDEIRKSLNIPVEVTWLGGKEERRGKEDARNKKDAEEIGKIFKGVIKITGIIATATLLTVFKDYIAGLPVEKITLMMAILMYLQGEMKKLHD</sequence>
<dbReference type="AlphaFoldDB" id="A0A523S2F8"/>
<feature type="transmembrane region" description="Helical" evidence="1">
    <location>
        <begin position="87"/>
        <end position="106"/>
    </location>
</feature>
<evidence type="ECO:0000256" key="1">
    <source>
        <dbReference type="SAM" id="Phobius"/>
    </source>
</evidence>
<evidence type="ECO:0000313" key="2">
    <source>
        <dbReference type="EMBL" id="TET12187.1"/>
    </source>
</evidence>
<dbReference type="EMBL" id="SOKJ01000103">
    <property type="protein sequence ID" value="TET12187.1"/>
    <property type="molecule type" value="Genomic_DNA"/>
</dbReference>
<keyword evidence="1" id="KW-0812">Transmembrane</keyword>
<accession>A0A523S2F8</accession>
<organism evidence="2 3">
    <name type="scientific">Aerophobetes bacterium</name>
    <dbReference type="NCBI Taxonomy" id="2030807"/>
    <lineage>
        <taxon>Bacteria</taxon>
        <taxon>Candidatus Aerophobota</taxon>
    </lineage>
</organism>
<reference evidence="2 3" key="1">
    <citation type="submission" date="2019-03" db="EMBL/GenBank/DDBJ databases">
        <title>Metabolic potential of uncultured bacteria and archaea associated with petroleum seepage in deep-sea sediments.</title>
        <authorList>
            <person name="Dong X."/>
            <person name="Hubert C."/>
        </authorList>
    </citation>
    <scope>NUCLEOTIDE SEQUENCE [LARGE SCALE GENOMIC DNA]</scope>
    <source>
        <strain evidence="2">E44_bin7</strain>
    </source>
</reference>
<keyword evidence="1" id="KW-0472">Membrane</keyword>
<evidence type="ECO:0000313" key="3">
    <source>
        <dbReference type="Proteomes" id="UP000316360"/>
    </source>
</evidence>
<dbReference type="Proteomes" id="UP000316360">
    <property type="component" value="Unassembled WGS sequence"/>
</dbReference>
<protein>
    <submittedName>
        <fullName evidence="2">Uncharacterized protein</fullName>
    </submittedName>
</protein>
<keyword evidence="1" id="KW-1133">Transmembrane helix</keyword>
<name>A0A523S2F8_UNCAE</name>
<gene>
    <name evidence="2" type="ORF">E3J84_01965</name>
</gene>